<evidence type="ECO:0000313" key="1">
    <source>
        <dbReference type="EMBL" id="CAD7441253.1"/>
    </source>
</evidence>
<gene>
    <name evidence="1" type="ORF">TBIB3V08_LOCUS3725</name>
</gene>
<name>A0A7R9ETR2_9NEOP</name>
<dbReference type="EMBL" id="OD565257">
    <property type="protein sequence ID" value="CAD7441253.1"/>
    <property type="molecule type" value="Genomic_DNA"/>
</dbReference>
<sequence length="167" mass="18571">MDIEVNKQSHEAGKLALNLTQENIQNLVQNAVPITSPKTTAIPVNKRKVITIRASQLYSMDGRKAPNILKRVDGNSNLSGTFPSNVMLTSARTVSSPALLRNNFKAESVMDMWIRCSLGAIRTTATGNSLFMLQLVEYCSKTQPRVSNIQDKLELPRNLKWSGKKQE</sequence>
<reference evidence="1" key="1">
    <citation type="submission" date="2020-11" db="EMBL/GenBank/DDBJ databases">
        <authorList>
            <person name="Tran Van P."/>
        </authorList>
    </citation>
    <scope>NUCLEOTIDE SEQUENCE</scope>
</reference>
<dbReference type="AlphaFoldDB" id="A0A7R9ETR2"/>
<accession>A0A7R9ETR2</accession>
<organism evidence="1">
    <name type="scientific">Timema bartmani</name>
    <dbReference type="NCBI Taxonomy" id="61472"/>
    <lineage>
        <taxon>Eukaryota</taxon>
        <taxon>Metazoa</taxon>
        <taxon>Ecdysozoa</taxon>
        <taxon>Arthropoda</taxon>
        <taxon>Hexapoda</taxon>
        <taxon>Insecta</taxon>
        <taxon>Pterygota</taxon>
        <taxon>Neoptera</taxon>
        <taxon>Polyneoptera</taxon>
        <taxon>Phasmatodea</taxon>
        <taxon>Timematodea</taxon>
        <taxon>Timematoidea</taxon>
        <taxon>Timematidae</taxon>
        <taxon>Timema</taxon>
    </lineage>
</organism>
<proteinExistence type="predicted"/>
<protein>
    <submittedName>
        <fullName evidence="1">Uncharacterized protein</fullName>
    </submittedName>
</protein>